<comment type="caution">
    <text evidence="2">The sequence shown here is derived from an EMBL/GenBank/DDBJ whole genome shotgun (WGS) entry which is preliminary data.</text>
</comment>
<sequence>MARPPTAPVRRRFPPPRVRARSPVRVPPPQGAPPVAARSSARRWRCRTSPSRSLRPPAARRRGLRRRVSRAARPLVRRAASPLVPLRARGPVPLLVRAPGPAPRPVPGPRAAAVASSRLRVPAAAVARVRDRVPSPARVVRVPATTRSRPTPAAWASPGRRVLAATARAVAAPASVSVVTVRRATARCRVRRRVVAAARAGPAAPVRVLDRPPAARVPVLVPVVPVLVARGPTR</sequence>
<name>A0A2T0N8K6_9ACTN</name>
<evidence type="ECO:0000256" key="1">
    <source>
        <dbReference type="SAM" id="MobiDB-lite"/>
    </source>
</evidence>
<evidence type="ECO:0000313" key="2">
    <source>
        <dbReference type="EMBL" id="PRX69107.1"/>
    </source>
</evidence>
<keyword evidence="3" id="KW-1185">Reference proteome</keyword>
<evidence type="ECO:0000313" key="3">
    <source>
        <dbReference type="Proteomes" id="UP000238312"/>
    </source>
</evidence>
<dbReference type="AlphaFoldDB" id="A0A2T0N8K6"/>
<protein>
    <submittedName>
        <fullName evidence="2">Uncharacterized protein</fullName>
    </submittedName>
</protein>
<reference evidence="2 3" key="1">
    <citation type="submission" date="2018-03" db="EMBL/GenBank/DDBJ databases">
        <title>Genomic Encyclopedia of Type Strains, Phase III (KMG-III): the genomes of soil and plant-associated and newly described type strains.</title>
        <authorList>
            <person name="Whitman W."/>
        </authorList>
    </citation>
    <scope>NUCLEOTIDE SEQUENCE [LARGE SCALE GENOMIC DNA]</scope>
    <source>
        <strain evidence="2 3">CGMCC 4.7104</strain>
    </source>
</reference>
<proteinExistence type="predicted"/>
<dbReference type="EMBL" id="PVNG01000002">
    <property type="protein sequence ID" value="PRX69107.1"/>
    <property type="molecule type" value="Genomic_DNA"/>
</dbReference>
<feature type="compositionally biased region" description="Basic residues" evidence="1">
    <location>
        <begin position="58"/>
        <end position="70"/>
    </location>
</feature>
<feature type="region of interest" description="Disordered" evidence="1">
    <location>
        <begin position="1"/>
        <end position="70"/>
    </location>
</feature>
<gene>
    <name evidence="2" type="ORF">B0I32_102163</name>
</gene>
<dbReference type="Proteomes" id="UP000238312">
    <property type="component" value="Unassembled WGS sequence"/>
</dbReference>
<accession>A0A2T0N8K6</accession>
<feature type="compositionally biased region" description="Low complexity" evidence="1">
    <location>
        <begin position="47"/>
        <end position="57"/>
    </location>
</feature>
<organism evidence="2 3">
    <name type="scientific">Nonomuraea fuscirosea</name>
    <dbReference type="NCBI Taxonomy" id="1291556"/>
    <lineage>
        <taxon>Bacteria</taxon>
        <taxon>Bacillati</taxon>
        <taxon>Actinomycetota</taxon>
        <taxon>Actinomycetes</taxon>
        <taxon>Streptosporangiales</taxon>
        <taxon>Streptosporangiaceae</taxon>
        <taxon>Nonomuraea</taxon>
    </lineage>
</organism>
<feature type="compositionally biased region" description="Basic residues" evidence="1">
    <location>
        <begin position="9"/>
        <end position="22"/>
    </location>
</feature>